<comment type="caution">
    <text evidence="2">The sequence shown here is derived from an EMBL/GenBank/DDBJ whole genome shotgun (WGS) entry which is preliminary data.</text>
</comment>
<dbReference type="PANTHER" id="PTHR13622">
    <property type="entry name" value="THIAMIN PYROPHOSPHOKINASE"/>
    <property type="match status" value="1"/>
</dbReference>
<dbReference type="InterPro" id="IPR031804">
    <property type="entry name" value="DUF4743"/>
</dbReference>
<dbReference type="InterPro" id="IPR000086">
    <property type="entry name" value="NUDIX_hydrolase_dom"/>
</dbReference>
<dbReference type="Gene3D" id="3.90.79.10">
    <property type="entry name" value="Nucleoside Triphosphate Pyrophosphohydrolase"/>
    <property type="match status" value="1"/>
</dbReference>
<proteinExistence type="predicted"/>
<dbReference type="InterPro" id="IPR015797">
    <property type="entry name" value="NUDIX_hydrolase-like_dom_sf"/>
</dbReference>
<evidence type="ECO:0000313" key="3">
    <source>
        <dbReference type="Proteomes" id="UP000681075"/>
    </source>
</evidence>
<dbReference type="GO" id="GO:0044715">
    <property type="term" value="F:8-oxo-dGDP phosphatase activity"/>
    <property type="evidence" value="ECO:0007669"/>
    <property type="project" value="TreeGrafter"/>
</dbReference>
<dbReference type="RefSeq" id="WP_420241847.1">
    <property type="nucleotide sequence ID" value="NZ_BOPV01000001.1"/>
</dbReference>
<dbReference type="CDD" id="cd03676">
    <property type="entry name" value="NUDIX_Tnr3_like"/>
    <property type="match status" value="1"/>
</dbReference>
<gene>
    <name evidence="2" type="ORF">TMPK1_10250</name>
</gene>
<accession>A0A8S8X6I0</accession>
<dbReference type="Proteomes" id="UP000681075">
    <property type="component" value="Unassembled WGS sequence"/>
</dbReference>
<feature type="domain" description="Nudix hydrolase" evidence="1">
    <location>
        <begin position="114"/>
        <end position="255"/>
    </location>
</feature>
<evidence type="ECO:0000259" key="1">
    <source>
        <dbReference type="PROSITE" id="PS51462"/>
    </source>
</evidence>
<dbReference type="Pfam" id="PF00293">
    <property type="entry name" value="NUDIX"/>
    <property type="match status" value="1"/>
</dbReference>
<organism evidence="2 3">
    <name type="scientific">Roseiterribacter gracilis</name>
    <dbReference type="NCBI Taxonomy" id="2812848"/>
    <lineage>
        <taxon>Bacteria</taxon>
        <taxon>Pseudomonadati</taxon>
        <taxon>Pseudomonadota</taxon>
        <taxon>Alphaproteobacteria</taxon>
        <taxon>Rhodospirillales</taxon>
        <taxon>Roseiterribacteraceae</taxon>
        <taxon>Roseiterribacter</taxon>
    </lineage>
</organism>
<dbReference type="Pfam" id="PF15916">
    <property type="entry name" value="DUF4743"/>
    <property type="match status" value="1"/>
</dbReference>
<dbReference type="PROSITE" id="PS51462">
    <property type="entry name" value="NUDIX"/>
    <property type="match status" value="1"/>
</dbReference>
<sequence length="286" mass="31689">MDLLRHVVRCTAWSPSDFLRFEAAGRDVGFVRPHVADALSAARGFERRNDRLVLDPSLPDTAARSAVLADAMPIIARFTDRKASGEQFPLLARWGEAPLATVDRAATTPLGFAAYGVHVNGFVRRGEEILLWIGRRAMDRDVEPGKLDHIIAGGQPAGLSLRENLRKEAAEEAGLSTEWADRAVPVGSLTYKFAKGEGLRNDALFVFDLELPAHVVPENRDGEVASFELWPLDRVLHTLRTTDDFKFNVAMVVIEFLMRHGKLDPDREPDYPALAAGFRGVRPDQL</sequence>
<reference evidence="2" key="1">
    <citation type="submission" date="2021-02" db="EMBL/GenBank/DDBJ databases">
        <title>Genome sequence of Rhodospirillales sp. strain TMPK1 isolated from soil.</title>
        <authorList>
            <person name="Nakai R."/>
            <person name="Kusada H."/>
            <person name="Tamaki H."/>
        </authorList>
    </citation>
    <scope>NUCLEOTIDE SEQUENCE</scope>
    <source>
        <strain evidence="2">TMPK1</strain>
    </source>
</reference>
<dbReference type="EMBL" id="BOPV01000001">
    <property type="protein sequence ID" value="GIL38788.1"/>
    <property type="molecule type" value="Genomic_DNA"/>
</dbReference>
<dbReference type="PANTHER" id="PTHR13622:SF8">
    <property type="entry name" value="THIAMIN PYROPHOSPHOKINASE 1"/>
    <property type="match status" value="1"/>
</dbReference>
<evidence type="ECO:0000313" key="2">
    <source>
        <dbReference type="EMBL" id="GIL38788.1"/>
    </source>
</evidence>
<name>A0A8S8X6I0_9PROT</name>
<keyword evidence="3" id="KW-1185">Reference proteome</keyword>
<protein>
    <submittedName>
        <fullName evidence="2">DUF4743 domain-containing protein</fullName>
    </submittedName>
</protein>
<dbReference type="SUPFAM" id="SSF55811">
    <property type="entry name" value="Nudix"/>
    <property type="match status" value="1"/>
</dbReference>
<dbReference type="AlphaFoldDB" id="A0A8S8X6I0"/>
<dbReference type="FunFam" id="3.90.79.10:FF:000019">
    <property type="entry name" value="Thiamin pyrophosphokinase, putative"/>
    <property type="match status" value="1"/>
</dbReference>